<evidence type="ECO:0000313" key="1">
    <source>
        <dbReference type="EnsemblPlants" id="OB0078G10040.1"/>
    </source>
</evidence>
<reference evidence="1" key="1">
    <citation type="submission" date="2015-06" db="UniProtKB">
        <authorList>
            <consortium name="EnsemblPlants"/>
        </authorList>
    </citation>
    <scope>IDENTIFICATION</scope>
</reference>
<dbReference type="Proteomes" id="UP000006038">
    <property type="component" value="Unassembled WGS sequence"/>
</dbReference>
<dbReference type="Gramene" id="OB0078G10040.1">
    <property type="protein sequence ID" value="OB0078G10040.1"/>
    <property type="gene ID" value="OB0078G10040"/>
</dbReference>
<keyword evidence="2" id="KW-1185">Reference proteome</keyword>
<name>J3KUT1_ORYBR</name>
<dbReference type="STRING" id="4533.J3KUT1"/>
<organism evidence="1">
    <name type="scientific">Oryza brachyantha</name>
    <name type="common">malo sina</name>
    <dbReference type="NCBI Taxonomy" id="4533"/>
    <lineage>
        <taxon>Eukaryota</taxon>
        <taxon>Viridiplantae</taxon>
        <taxon>Streptophyta</taxon>
        <taxon>Embryophyta</taxon>
        <taxon>Tracheophyta</taxon>
        <taxon>Spermatophyta</taxon>
        <taxon>Magnoliopsida</taxon>
        <taxon>Liliopsida</taxon>
        <taxon>Poales</taxon>
        <taxon>Poaceae</taxon>
        <taxon>BOP clade</taxon>
        <taxon>Oryzoideae</taxon>
        <taxon>Oryzeae</taxon>
        <taxon>Oryzinae</taxon>
        <taxon>Oryza</taxon>
    </lineage>
</organism>
<protein>
    <submittedName>
        <fullName evidence="1">Uncharacterized protein</fullName>
    </submittedName>
</protein>
<dbReference type="AlphaFoldDB" id="J3KUT1"/>
<dbReference type="EnsemblPlants" id="OB0078G10040.1">
    <property type="protein sequence ID" value="OB0078G10040.1"/>
    <property type="gene ID" value="OB0078G10040"/>
</dbReference>
<dbReference type="HOGENOM" id="CLU_181199_1_0_1"/>
<evidence type="ECO:0000313" key="2">
    <source>
        <dbReference type="Proteomes" id="UP000006038"/>
    </source>
</evidence>
<accession>J3KUT1</accession>
<sequence>MYFSLSEVSQLCKTVDYLGNKRKITLISDLRIITGSRVM</sequence>
<proteinExistence type="predicted"/>